<proteinExistence type="predicted"/>
<accession>A0A0W0Z2R1</accession>
<sequence>MNPISSRPINILAGLMLFLSSIAFLINHYFFKYKGNNYFPEGIPFLATVLFLFNFGLMLYFKKGSKFRQIGRELLYLFGVMSLIALATNAVQLTPFPPIDPSIVDVENYLHFPMESVVAWTNNHPKFKYLLGVTYDSLTYQMSILPLFVIFTCHFHLVREYYFYLLCTTLIGFSFYYFFPTTAPASILNSSLFSISQIATGLKFEQIHHYIIPTTNDGGLIALPSFHAIWAILCVNLVRDWKILWIVLSVINLFLIASCVLLGWHYITDIIGSFIVLWISYYFFNQCKTENNIIRDRTILRDS</sequence>
<keyword evidence="1" id="KW-0472">Membrane</keyword>
<keyword evidence="1" id="KW-0812">Transmembrane</keyword>
<dbReference type="RefSeq" id="WP_058513717.1">
    <property type="nucleotide sequence ID" value="NZ_CAAAIH010000059.1"/>
</dbReference>
<protein>
    <recommendedName>
        <fullName evidence="2">Inositolphosphotransferase Aur1/Ipt1 domain-containing protein</fullName>
    </recommendedName>
</protein>
<feature type="transmembrane region" description="Helical" evidence="1">
    <location>
        <begin position="138"/>
        <end position="155"/>
    </location>
</feature>
<keyword evidence="4" id="KW-1185">Reference proteome</keyword>
<feature type="transmembrane region" description="Helical" evidence="1">
    <location>
        <begin position="162"/>
        <end position="179"/>
    </location>
</feature>
<organism evidence="3 4">
    <name type="scientific">Legionella santicrucis</name>
    <dbReference type="NCBI Taxonomy" id="45074"/>
    <lineage>
        <taxon>Bacteria</taxon>
        <taxon>Pseudomonadati</taxon>
        <taxon>Pseudomonadota</taxon>
        <taxon>Gammaproteobacteria</taxon>
        <taxon>Legionellales</taxon>
        <taxon>Legionellaceae</taxon>
        <taxon>Legionella</taxon>
    </lineage>
</organism>
<gene>
    <name evidence="3" type="ORF">Lsan_1305</name>
</gene>
<comment type="caution">
    <text evidence="3">The sequence shown here is derived from an EMBL/GenBank/DDBJ whole genome shotgun (WGS) entry which is preliminary data.</text>
</comment>
<dbReference type="GO" id="GO:0016020">
    <property type="term" value="C:membrane"/>
    <property type="evidence" value="ECO:0007669"/>
    <property type="project" value="UniProtKB-SubCell"/>
</dbReference>
<feature type="transmembrane region" description="Helical" evidence="1">
    <location>
        <begin position="12"/>
        <end position="31"/>
    </location>
</feature>
<evidence type="ECO:0000313" key="3">
    <source>
        <dbReference type="EMBL" id="KTD63432.1"/>
    </source>
</evidence>
<name>A0A0W0Z2R1_9GAMM</name>
<dbReference type="STRING" id="45074.Lsan_1305"/>
<dbReference type="Pfam" id="PF14378">
    <property type="entry name" value="PAP2_3"/>
    <property type="match status" value="1"/>
</dbReference>
<feature type="transmembrane region" description="Helical" evidence="1">
    <location>
        <begin position="43"/>
        <end position="61"/>
    </location>
</feature>
<evidence type="ECO:0000256" key="1">
    <source>
        <dbReference type="SAM" id="Phobius"/>
    </source>
</evidence>
<reference evidence="3 4" key="1">
    <citation type="submission" date="2015-11" db="EMBL/GenBank/DDBJ databases">
        <title>Genomic analysis of 38 Legionella species identifies large and diverse effector repertoires.</title>
        <authorList>
            <person name="Burstein D."/>
            <person name="Amaro F."/>
            <person name="Zusman T."/>
            <person name="Lifshitz Z."/>
            <person name="Cohen O."/>
            <person name="Gilbert J.A."/>
            <person name="Pupko T."/>
            <person name="Shuman H.A."/>
            <person name="Segal G."/>
        </authorList>
    </citation>
    <scope>NUCLEOTIDE SEQUENCE [LARGE SCALE GENOMIC DNA]</scope>
    <source>
        <strain evidence="3 4">SC-63-C7</strain>
    </source>
</reference>
<evidence type="ECO:0000259" key="2">
    <source>
        <dbReference type="Pfam" id="PF14378"/>
    </source>
</evidence>
<dbReference type="AlphaFoldDB" id="A0A0W0Z2R1"/>
<feature type="transmembrane region" description="Helical" evidence="1">
    <location>
        <begin position="219"/>
        <end position="238"/>
    </location>
</feature>
<feature type="transmembrane region" description="Helical" evidence="1">
    <location>
        <begin position="270"/>
        <end position="287"/>
    </location>
</feature>
<dbReference type="Proteomes" id="UP000054703">
    <property type="component" value="Unassembled WGS sequence"/>
</dbReference>
<evidence type="ECO:0000313" key="4">
    <source>
        <dbReference type="Proteomes" id="UP000054703"/>
    </source>
</evidence>
<feature type="transmembrane region" description="Helical" evidence="1">
    <location>
        <begin position="243"/>
        <end position="264"/>
    </location>
</feature>
<dbReference type="PATRIC" id="fig|45074.5.peg.1388"/>
<keyword evidence="1" id="KW-1133">Transmembrane helix</keyword>
<dbReference type="InterPro" id="IPR026841">
    <property type="entry name" value="Aur1/Ipt1"/>
</dbReference>
<dbReference type="OrthoDB" id="5653236at2"/>
<dbReference type="EMBL" id="LNYU01000026">
    <property type="protein sequence ID" value="KTD63432.1"/>
    <property type="molecule type" value="Genomic_DNA"/>
</dbReference>
<feature type="transmembrane region" description="Helical" evidence="1">
    <location>
        <begin position="73"/>
        <end position="91"/>
    </location>
</feature>
<feature type="domain" description="Inositolphosphotransferase Aur1/Ipt1" evidence="2">
    <location>
        <begin position="103"/>
        <end position="282"/>
    </location>
</feature>